<name>A0A432GYP0_9DELT</name>
<evidence type="ECO:0000313" key="1">
    <source>
        <dbReference type="EMBL" id="RTZ88583.1"/>
    </source>
</evidence>
<accession>A0A432GYP0</accession>
<gene>
    <name evidence="1" type="ORF">DSY95_00865</name>
</gene>
<feature type="non-terminal residue" evidence="1">
    <location>
        <position position="65"/>
    </location>
</feature>
<organism evidence="1 2">
    <name type="scientific">SAR324 cluster bacterium</name>
    <dbReference type="NCBI Taxonomy" id="2024889"/>
    <lineage>
        <taxon>Bacteria</taxon>
        <taxon>Deltaproteobacteria</taxon>
        <taxon>SAR324 cluster</taxon>
    </lineage>
</organism>
<dbReference type="EMBL" id="QNZJ01000031">
    <property type="protein sequence ID" value="RTZ88583.1"/>
    <property type="molecule type" value="Genomic_DNA"/>
</dbReference>
<evidence type="ECO:0000313" key="2">
    <source>
        <dbReference type="Proteomes" id="UP000287719"/>
    </source>
</evidence>
<protein>
    <submittedName>
        <fullName evidence="1">Uncharacterized protein</fullName>
    </submittedName>
</protein>
<dbReference type="Proteomes" id="UP000287719">
    <property type="component" value="Unassembled WGS sequence"/>
</dbReference>
<proteinExistence type="predicted"/>
<comment type="caution">
    <text evidence="1">The sequence shown here is derived from an EMBL/GenBank/DDBJ whole genome shotgun (WGS) entry which is preliminary data.</text>
</comment>
<reference evidence="1 2" key="1">
    <citation type="submission" date="2018-06" db="EMBL/GenBank/DDBJ databases">
        <title>Combined omics and stable isotope probing to characterize newly discovered Mariana Back-Arc vent microbial communities.</title>
        <authorList>
            <person name="Trembath-Reichert E."/>
            <person name="Huber J.A."/>
        </authorList>
    </citation>
    <scope>NUCLEOTIDE SEQUENCE [LARGE SCALE GENOMIC DNA]</scope>
    <source>
        <strain evidence="1">MAG 54</strain>
    </source>
</reference>
<sequence>MLIEELKVVLLIPLSKLVDEVPSLAREATSVPTVPSVTAMLAVTPLLVSIATDSPESVLKVDLLI</sequence>
<dbReference type="AlphaFoldDB" id="A0A432GYP0"/>